<accession>A0A4Q4SX83</accession>
<evidence type="ECO:0000256" key="1">
    <source>
        <dbReference type="SAM" id="MobiDB-lite"/>
    </source>
</evidence>
<evidence type="ECO:0008006" key="4">
    <source>
        <dbReference type="Google" id="ProtNLM"/>
    </source>
</evidence>
<dbReference type="OrthoDB" id="3645574at2759"/>
<dbReference type="EMBL" id="QJNU01000873">
    <property type="protein sequence ID" value="RYO84123.1"/>
    <property type="molecule type" value="Genomic_DNA"/>
</dbReference>
<evidence type="ECO:0000313" key="2">
    <source>
        <dbReference type="EMBL" id="RYO84123.1"/>
    </source>
</evidence>
<feature type="region of interest" description="Disordered" evidence="1">
    <location>
        <begin position="504"/>
        <end position="531"/>
    </location>
</feature>
<dbReference type="STRING" id="155417.A0A4Q4SX83"/>
<proteinExistence type="predicted"/>
<dbReference type="PANTHER" id="PTHR21310">
    <property type="entry name" value="AMINOGLYCOSIDE PHOSPHOTRANSFERASE-RELATED-RELATED"/>
    <property type="match status" value="1"/>
</dbReference>
<name>A0A4Q4SX83_9PEZI</name>
<dbReference type="SUPFAM" id="SSF56112">
    <property type="entry name" value="Protein kinase-like (PK-like)"/>
    <property type="match status" value="1"/>
</dbReference>
<gene>
    <name evidence="2" type="ORF">DL764_009376</name>
</gene>
<sequence>MSATLSLLDGDITYESATQTDRNVINQLAYVPASKALYQSLWEQQHAISAVVKRHLRLCHQDTCTVLPQSQWIQGSFNLCIPVQVTSGARNTKVLLRCPMPHKLPEVDEKLRCEVGTYVWMQENCRDVRIPYLYGFGFSDHHQFTHMTQRPWYIRLMHRFKRFSFKLLGYPSLSQYMEIPMSNRLPTAYMLLEYVDTDVGQILSNIWTGQRAVPVRGENLLRSLAQLMLSLARIPQPRIGSFEFRDDCTVTLTNRPLTCSMVILENNGTPRAMQRSDTYLSTESFVADMLSVHDNRFLSDPNAIYDDDDCRSQMAIRTVLRALSHHYIKKERRNGPFFLQFTDLHPSNILVDDEWNITCLIDLEWVCALPAEMMAAPYWLTGYKIDELEGQRLDEFDKVRKGFTHIFEGLERGMPVTYGLSLARLMNEMWDIKGFWFWHCIGSVNAMLYVLADHVCPSYGLHLSAETEEILSRLWCEDSEKVVKRKIAEQESYQQELRRLFGIDEIGQLSPGKGKTGSPRRSNEGQGPGGS</sequence>
<keyword evidence="3" id="KW-1185">Reference proteome</keyword>
<dbReference type="InterPro" id="IPR011009">
    <property type="entry name" value="Kinase-like_dom_sf"/>
</dbReference>
<dbReference type="AlphaFoldDB" id="A0A4Q4SX83"/>
<evidence type="ECO:0000313" key="3">
    <source>
        <dbReference type="Proteomes" id="UP000293360"/>
    </source>
</evidence>
<dbReference type="PANTHER" id="PTHR21310:SF37">
    <property type="entry name" value="AMINOGLYCOSIDE PHOSPHOTRANSFERASE DOMAIN-CONTAINING PROTEIN"/>
    <property type="match status" value="1"/>
</dbReference>
<dbReference type="InterPro" id="IPR051678">
    <property type="entry name" value="AGP_Transferase"/>
</dbReference>
<comment type="caution">
    <text evidence="2">The sequence shown here is derived from an EMBL/GenBank/DDBJ whole genome shotgun (WGS) entry which is preliminary data.</text>
</comment>
<protein>
    <recommendedName>
        <fullName evidence="4">Aminoglycoside phosphotransferase domain-containing protein</fullName>
    </recommendedName>
</protein>
<dbReference type="Proteomes" id="UP000293360">
    <property type="component" value="Unassembled WGS sequence"/>
</dbReference>
<reference evidence="2 3" key="1">
    <citation type="submission" date="2018-06" db="EMBL/GenBank/DDBJ databases">
        <title>Complete Genomes of Monosporascus.</title>
        <authorList>
            <person name="Robinson A.J."/>
            <person name="Natvig D.O."/>
        </authorList>
    </citation>
    <scope>NUCLEOTIDE SEQUENCE [LARGE SCALE GENOMIC DNA]</scope>
    <source>
        <strain evidence="2 3">CBS 110550</strain>
    </source>
</reference>
<organism evidence="2 3">
    <name type="scientific">Monosporascus ibericus</name>
    <dbReference type="NCBI Taxonomy" id="155417"/>
    <lineage>
        <taxon>Eukaryota</taxon>
        <taxon>Fungi</taxon>
        <taxon>Dikarya</taxon>
        <taxon>Ascomycota</taxon>
        <taxon>Pezizomycotina</taxon>
        <taxon>Sordariomycetes</taxon>
        <taxon>Xylariomycetidae</taxon>
        <taxon>Xylariales</taxon>
        <taxon>Xylariales incertae sedis</taxon>
        <taxon>Monosporascus</taxon>
    </lineage>
</organism>